<reference evidence="2" key="1">
    <citation type="submission" date="2023-03" db="EMBL/GenBank/DDBJ databases">
        <authorList>
            <person name="Steffen K."/>
            <person name="Cardenas P."/>
        </authorList>
    </citation>
    <scope>NUCLEOTIDE SEQUENCE</scope>
</reference>
<keyword evidence="3" id="KW-1185">Reference proteome</keyword>
<feature type="region of interest" description="Disordered" evidence="1">
    <location>
        <begin position="34"/>
        <end position="67"/>
    </location>
</feature>
<gene>
    <name evidence="2" type="ORF">GBAR_LOCUS12725</name>
</gene>
<name>A0AA35S3I4_GEOBA</name>
<proteinExistence type="predicted"/>
<dbReference type="Proteomes" id="UP001174909">
    <property type="component" value="Unassembled WGS sequence"/>
</dbReference>
<evidence type="ECO:0000313" key="3">
    <source>
        <dbReference type="Proteomes" id="UP001174909"/>
    </source>
</evidence>
<evidence type="ECO:0000313" key="2">
    <source>
        <dbReference type="EMBL" id="CAI8021452.1"/>
    </source>
</evidence>
<sequence length="154" mass="17255">MSHTFTRMARPPFQPNQKYQYQYEQYSIGISSTVKLPESSAPPIGSPYNDEQSVGDESTNESSEDDIYVTTRGDTNSISEQLFAPTVTVTNTPPDMPSDTIKAVDTEIAKEKVTVMIALTLHTQQSICVKYMLIIRGSSKEKPVHNPQHLQQHH</sequence>
<protein>
    <submittedName>
        <fullName evidence="2">Uncharacterized protein</fullName>
    </submittedName>
</protein>
<dbReference type="AlphaFoldDB" id="A0AA35S3I4"/>
<comment type="caution">
    <text evidence="2">The sequence shown here is derived from an EMBL/GenBank/DDBJ whole genome shotgun (WGS) entry which is preliminary data.</text>
</comment>
<organism evidence="2 3">
    <name type="scientific">Geodia barretti</name>
    <name type="common">Barrett's horny sponge</name>
    <dbReference type="NCBI Taxonomy" id="519541"/>
    <lineage>
        <taxon>Eukaryota</taxon>
        <taxon>Metazoa</taxon>
        <taxon>Porifera</taxon>
        <taxon>Demospongiae</taxon>
        <taxon>Heteroscleromorpha</taxon>
        <taxon>Tetractinellida</taxon>
        <taxon>Astrophorina</taxon>
        <taxon>Geodiidae</taxon>
        <taxon>Geodia</taxon>
    </lineage>
</organism>
<dbReference type="EMBL" id="CASHTH010001901">
    <property type="protein sequence ID" value="CAI8021452.1"/>
    <property type="molecule type" value="Genomic_DNA"/>
</dbReference>
<accession>A0AA35S3I4</accession>
<feature type="compositionally biased region" description="Acidic residues" evidence="1">
    <location>
        <begin position="58"/>
        <end position="67"/>
    </location>
</feature>
<evidence type="ECO:0000256" key="1">
    <source>
        <dbReference type="SAM" id="MobiDB-lite"/>
    </source>
</evidence>